<feature type="chain" id="PRO_5032631137" description="SCP domain-containing protein" evidence="1">
    <location>
        <begin position="21"/>
        <end position="45"/>
    </location>
</feature>
<evidence type="ECO:0000313" key="3">
    <source>
        <dbReference type="Proteomes" id="UP000663879"/>
    </source>
</evidence>
<evidence type="ECO:0008006" key="4">
    <source>
        <dbReference type="Google" id="ProtNLM"/>
    </source>
</evidence>
<reference evidence="2" key="1">
    <citation type="submission" date="2021-02" db="EMBL/GenBank/DDBJ databases">
        <authorList>
            <person name="Nowell W R."/>
        </authorList>
    </citation>
    <scope>NUCLEOTIDE SEQUENCE</scope>
    <source>
        <strain evidence="2">Ploen Becks lab</strain>
    </source>
</reference>
<evidence type="ECO:0000256" key="1">
    <source>
        <dbReference type="SAM" id="SignalP"/>
    </source>
</evidence>
<proteinExistence type="predicted"/>
<evidence type="ECO:0000313" key="2">
    <source>
        <dbReference type="EMBL" id="CAF1154250.1"/>
    </source>
</evidence>
<dbReference type="EMBL" id="CAJNOC010012567">
    <property type="protein sequence ID" value="CAF1154250.1"/>
    <property type="molecule type" value="Genomic_DNA"/>
</dbReference>
<organism evidence="2 3">
    <name type="scientific">Brachionus calyciflorus</name>
    <dbReference type="NCBI Taxonomy" id="104777"/>
    <lineage>
        <taxon>Eukaryota</taxon>
        <taxon>Metazoa</taxon>
        <taxon>Spiralia</taxon>
        <taxon>Gnathifera</taxon>
        <taxon>Rotifera</taxon>
        <taxon>Eurotatoria</taxon>
        <taxon>Monogononta</taxon>
        <taxon>Pseudotrocha</taxon>
        <taxon>Ploima</taxon>
        <taxon>Brachionidae</taxon>
        <taxon>Brachionus</taxon>
    </lineage>
</organism>
<feature type="signal peptide" evidence="1">
    <location>
        <begin position="1"/>
        <end position="20"/>
    </location>
</feature>
<gene>
    <name evidence="2" type="ORF">OXX778_LOCUS23405</name>
</gene>
<protein>
    <recommendedName>
        <fullName evidence="4">SCP domain-containing protein</fullName>
    </recommendedName>
</protein>
<name>A0A814SYH9_9BILA</name>
<sequence>MNSISFVIFGVFLLANSAFATVVDSACLTAYKSAILQAHNNFRAI</sequence>
<keyword evidence="3" id="KW-1185">Reference proteome</keyword>
<keyword evidence="1" id="KW-0732">Signal</keyword>
<accession>A0A814SYH9</accession>
<dbReference type="AlphaFoldDB" id="A0A814SYH9"/>
<comment type="caution">
    <text evidence="2">The sequence shown here is derived from an EMBL/GenBank/DDBJ whole genome shotgun (WGS) entry which is preliminary data.</text>
</comment>
<feature type="non-terminal residue" evidence="2">
    <location>
        <position position="45"/>
    </location>
</feature>
<dbReference type="Proteomes" id="UP000663879">
    <property type="component" value="Unassembled WGS sequence"/>
</dbReference>